<keyword evidence="1" id="KW-0732">Signal</keyword>
<accession>A0ABR8RF87</accession>
<proteinExistence type="predicted"/>
<dbReference type="RefSeq" id="WP_191689627.1">
    <property type="nucleotide sequence ID" value="NZ_JACSQR010000001.1"/>
</dbReference>
<sequence length="118" mass="13430">MHKLAIALLCSGFAIIAHAERYDVYVHDQSWVQPNDAPLRASQAVIDPSSWGDSFAEGQNMRKAWDARKARKKHEKAMQEMSSLDLSDNHAVMEFAKKYPDSVDSLKSMLQLQRQLKN</sequence>
<dbReference type="Proteomes" id="UP000606724">
    <property type="component" value="Unassembled WGS sequence"/>
</dbReference>
<comment type="caution">
    <text evidence="2">The sequence shown here is derived from an EMBL/GenBank/DDBJ whole genome shotgun (WGS) entry which is preliminary data.</text>
</comment>
<keyword evidence="3" id="KW-1185">Reference proteome</keyword>
<gene>
    <name evidence="2" type="ORF">H9653_00160</name>
</gene>
<dbReference type="EMBL" id="JACSQR010000001">
    <property type="protein sequence ID" value="MBD7946458.1"/>
    <property type="molecule type" value="Genomic_DNA"/>
</dbReference>
<evidence type="ECO:0000256" key="1">
    <source>
        <dbReference type="SAM" id="SignalP"/>
    </source>
</evidence>
<evidence type="ECO:0000313" key="2">
    <source>
        <dbReference type="EMBL" id="MBD7946458.1"/>
    </source>
</evidence>
<protein>
    <submittedName>
        <fullName evidence="2">Uncharacterized protein</fullName>
    </submittedName>
</protein>
<feature type="signal peptide" evidence="1">
    <location>
        <begin position="1"/>
        <end position="19"/>
    </location>
</feature>
<feature type="chain" id="PRO_5046775952" evidence="1">
    <location>
        <begin position="20"/>
        <end position="118"/>
    </location>
</feature>
<organism evidence="2 3">
    <name type="scientific">Psychrobacter communis</name>
    <dbReference type="NCBI Taxonomy" id="2762238"/>
    <lineage>
        <taxon>Bacteria</taxon>
        <taxon>Pseudomonadati</taxon>
        <taxon>Pseudomonadota</taxon>
        <taxon>Gammaproteobacteria</taxon>
        <taxon>Moraxellales</taxon>
        <taxon>Moraxellaceae</taxon>
        <taxon>Psychrobacter</taxon>
    </lineage>
</organism>
<name>A0ABR8RF87_9GAMM</name>
<reference evidence="2 3" key="1">
    <citation type="submission" date="2020-08" db="EMBL/GenBank/DDBJ databases">
        <title>A Genomic Blueprint of the Chicken Gut Microbiome.</title>
        <authorList>
            <person name="Gilroy R."/>
            <person name="Ravi A."/>
            <person name="Getino M."/>
            <person name="Pursley I."/>
            <person name="Horton D.L."/>
            <person name="Alikhan N.-F."/>
            <person name="Baker D."/>
            <person name="Gharbi K."/>
            <person name="Hall N."/>
            <person name="Watson M."/>
            <person name="Adriaenssens E.M."/>
            <person name="Foster-Nyarko E."/>
            <person name="Jarju S."/>
            <person name="Secka A."/>
            <person name="Antonio M."/>
            <person name="Oren A."/>
            <person name="Chaudhuri R."/>
            <person name="La Ragione R.M."/>
            <person name="Hildebrand F."/>
            <person name="Pallen M.J."/>
        </authorList>
    </citation>
    <scope>NUCLEOTIDE SEQUENCE [LARGE SCALE GENOMIC DNA]</scope>
    <source>
        <strain evidence="2 3">Sa4CVA2</strain>
    </source>
</reference>
<evidence type="ECO:0000313" key="3">
    <source>
        <dbReference type="Proteomes" id="UP000606724"/>
    </source>
</evidence>